<gene>
    <name evidence="2" type="ORF">QE405_003903</name>
</gene>
<protein>
    <submittedName>
        <fullName evidence="2">Uncharacterized protein</fullName>
    </submittedName>
</protein>
<evidence type="ECO:0000313" key="2">
    <source>
        <dbReference type="EMBL" id="MDQ1106619.1"/>
    </source>
</evidence>
<dbReference type="AlphaFoldDB" id="A0AAJ1U3F3"/>
<evidence type="ECO:0000256" key="1">
    <source>
        <dbReference type="SAM" id="MobiDB-lite"/>
    </source>
</evidence>
<dbReference type="EMBL" id="JAUTAN010000001">
    <property type="protein sequence ID" value="MDQ1106619.1"/>
    <property type="molecule type" value="Genomic_DNA"/>
</dbReference>
<dbReference type="RefSeq" id="WP_307204449.1">
    <property type="nucleotide sequence ID" value="NZ_JAUTAN010000001.1"/>
</dbReference>
<feature type="region of interest" description="Disordered" evidence="1">
    <location>
        <begin position="1"/>
        <end position="25"/>
    </location>
</feature>
<feature type="compositionally biased region" description="Basic and acidic residues" evidence="1">
    <location>
        <begin position="1"/>
        <end position="21"/>
    </location>
</feature>
<reference evidence="2" key="1">
    <citation type="submission" date="2023-07" db="EMBL/GenBank/DDBJ databases">
        <title>Functional and genomic diversity of the sorghum phyllosphere microbiome.</title>
        <authorList>
            <person name="Shade A."/>
        </authorList>
    </citation>
    <scope>NUCLEOTIDE SEQUENCE</scope>
    <source>
        <strain evidence="2">SORGH_AS_1067</strain>
    </source>
</reference>
<name>A0AAJ1U3F3_9ACTN</name>
<proteinExistence type="predicted"/>
<dbReference type="Proteomes" id="UP001239215">
    <property type="component" value="Unassembled WGS sequence"/>
</dbReference>
<organism evidence="2 3">
    <name type="scientific">Nocardioides zeae</name>
    <dbReference type="NCBI Taxonomy" id="1457234"/>
    <lineage>
        <taxon>Bacteria</taxon>
        <taxon>Bacillati</taxon>
        <taxon>Actinomycetota</taxon>
        <taxon>Actinomycetes</taxon>
        <taxon>Propionibacteriales</taxon>
        <taxon>Nocardioidaceae</taxon>
        <taxon>Nocardioides</taxon>
    </lineage>
</organism>
<comment type="caution">
    <text evidence="2">The sequence shown here is derived from an EMBL/GenBank/DDBJ whole genome shotgun (WGS) entry which is preliminary data.</text>
</comment>
<evidence type="ECO:0000313" key="3">
    <source>
        <dbReference type="Proteomes" id="UP001239215"/>
    </source>
</evidence>
<accession>A0AAJ1U3F3</accession>
<sequence length="115" mass="12895">MEQRTFFRDHRPYDSPERLEDLTGPAGGVVDVPHAVLWAPGGPARDLDDAAVRRMVYVAVIAEGTRADQAALLNRDLLVEDWPRLMIPRRARELWEARFPELTSTEPAAPAGAHR</sequence>